<protein>
    <submittedName>
        <fullName evidence="1">Uncharacterized protein</fullName>
    </submittedName>
</protein>
<reference evidence="1" key="1">
    <citation type="journal article" date="2018" name="J. Ind. Microbiol. Biotechnol.">
        <title>Genome mining reveals uncommon alkylpyrones as type III PKS products from myxobacteria.</title>
        <authorList>
            <person name="Hug J.J."/>
            <person name="Panter F."/>
            <person name="Krug D."/>
            <person name="Muller R."/>
        </authorList>
    </citation>
    <scope>NUCLEOTIDE SEQUENCE</scope>
    <source>
        <strain evidence="1">MNa10638</strain>
    </source>
</reference>
<evidence type="ECO:0000313" key="1">
    <source>
        <dbReference type="EMBL" id="AYM52692.1"/>
    </source>
</evidence>
<organism evidence="1">
    <name type="scientific">Pseudenhygromyxa salsuginis</name>
    <dbReference type="NCBI Taxonomy" id="442868"/>
    <lineage>
        <taxon>Bacteria</taxon>
        <taxon>Pseudomonadati</taxon>
        <taxon>Myxococcota</taxon>
        <taxon>Polyangia</taxon>
        <taxon>Nannocystales</taxon>
        <taxon>Nannocystaceae</taxon>
        <taxon>Pseudenhygromyxa</taxon>
    </lineage>
</organism>
<dbReference type="EMBL" id="MH908882">
    <property type="protein sequence ID" value="AYM52692.1"/>
    <property type="molecule type" value="Genomic_DNA"/>
</dbReference>
<dbReference type="AlphaFoldDB" id="A0A3S7UVG0"/>
<sequence>MFLELTLLIAAGVGNLAWDLTGRRFTARSRRRERRSRRREALPLPTADEQAADPFAGVSAIAPEDFVAHTRVVLEELDRVVDHFDLILLRAEAGESLVGDVVFVGADAPRLRSRELLEGWLGAVASLPAELRERLRDLGLPDATLRTMLEQEQERCQWPNAGTATGLLGDTANDLERAVVLLSAFLRTLATMPANPYR</sequence>
<accession>A0A3S7UVG0</accession>
<proteinExistence type="predicted"/>
<name>A0A3S7UVG0_9BACT</name>